<gene>
    <name evidence="1" type="ORF">DI536_28735</name>
</gene>
<evidence type="ECO:0000313" key="1">
    <source>
        <dbReference type="EMBL" id="PZR07046.1"/>
    </source>
</evidence>
<comment type="caution">
    <text evidence="1">The sequence shown here is derived from an EMBL/GenBank/DDBJ whole genome shotgun (WGS) entry which is preliminary data.</text>
</comment>
<dbReference type="EMBL" id="QFQP01000034">
    <property type="protein sequence ID" value="PZR07046.1"/>
    <property type="molecule type" value="Genomic_DNA"/>
</dbReference>
<proteinExistence type="predicted"/>
<organism evidence="1 2">
    <name type="scientific">Archangium gephyra</name>
    <dbReference type="NCBI Taxonomy" id="48"/>
    <lineage>
        <taxon>Bacteria</taxon>
        <taxon>Pseudomonadati</taxon>
        <taxon>Myxococcota</taxon>
        <taxon>Myxococcia</taxon>
        <taxon>Myxococcales</taxon>
        <taxon>Cystobacterineae</taxon>
        <taxon>Archangiaceae</taxon>
        <taxon>Archangium</taxon>
    </lineage>
</organism>
<dbReference type="PROSITE" id="PS51257">
    <property type="entry name" value="PROKAR_LIPOPROTEIN"/>
    <property type="match status" value="1"/>
</dbReference>
<sequence>MTRTILAATVLMLAACKKEEVAVAPTPPILPQARAEQPEPPPSAGTEFEVAIAAAPPYVVGKESIATVSIAAKSGFHVNPDYPVSFKPSSTEGVKYAGERVQLSNVTKKTPCKDKEEDNCAVEIALPLTPEAKGVAKIEGVLSFSVCSDEKCLTPKQTLVLAVEVTDAPAQ</sequence>
<name>A0A2W5T4G2_9BACT</name>
<accession>A0A2W5T4G2</accession>
<reference evidence="1 2" key="1">
    <citation type="submission" date="2017-08" db="EMBL/GenBank/DDBJ databases">
        <title>Infants hospitalized years apart are colonized by the same room-sourced microbial strains.</title>
        <authorList>
            <person name="Brooks B."/>
            <person name="Olm M.R."/>
            <person name="Firek B.A."/>
            <person name="Baker R."/>
            <person name="Thomas B.C."/>
            <person name="Morowitz M.J."/>
            <person name="Banfield J.F."/>
        </authorList>
    </citation>
    <scope>NUCLEOTIDE SEQUENCE [LARGE SCALE GENOMIC DNA]</scope>
    <source>
        <strain evidence="1">S2_003_000_R2_14</strain>
    </source>
</reference>
<protein>
    <recommendedName>
        <fullName evidence="3">Thiol:disulfide interchange protein DsbD N-terminal domain-containing protein</fullName>
    </recommendedName>
</protein>
<dbReference type="Proteomes" id="UP000249061">
    <property type="component" value="Unassembled WGS sequence"/>
</dbReference>
<evidence type="ECO:0008006" key="3">
    <source>
        <dbReference type="Google" id="ProtNLM"/>
    </source>
</evidence>
<dbReference type="AlphaFoldDB" id="A0A2W5T4G2"/>
<evidence type="ECO:0000313" key="2">
    <source>
        <dbReference type="Proteomes" id="UP000249061"/>
    </source>
</evidence>